<proteinExistence type="predicted"/>
<dbReference type="SUPFAM" id="SSF51445">
    <property type="entry name" value="(Trans)glycosidases"/>
    <property type="match status" value="1"/>
</dbReference>
<dbReference type="InterPro" id="IPR017853">
    <property type="entry name" value="GH"/>
</dbReference>
<evidence type="ECO:0000313" key="2">
    <source>
        <dbReference type="EMBL" id="CAA9239443.1"/>
    </source>
</evidence>
<accession>A0A6J4I1Q5</accession>
<keyword evidence="1" id="KW-0732">Signal</keyword>
<feature type="chain" id="PRO_5026784071" description="Glycosyl hydrolase" evidence="1">
    <location>
        <begin position="44"/>
        <end position="491"/>
    </location>
</feature>
<protein>
    <recommendedName>
        <fullName evidence="3">Glycosyl hydrolase</fullName>
    </recommendedName>
</protein>
<evidence type="ECO:0008006" key="3">
    <source>
        <dbReference type="Google" id="ProtNLM"/>
    </source>
</evidence>
<organism evidence="2">
    <name type="scientific">uncultured Armatimonadetes bacterium</name>
    <dbReference type="NCBI Taxonomy" id="157466"/>
    <lineage>
        <taxon>Bacteria</taxon>
        <taxon>Bacillati</taxon>
        <taxon>Armatimonadota</taxon>
        <taxon>environmental samples</taxon>
    </lineage>
</organism>
<gene>
    <name evidence="2" type="ORF">AVDCRST_MAG63-1357</name>
</gene>
<dbReference type="EMBL" id="CADCTO010000181">
    <property type="protein sequence ID" value="CAA9239443.1"/>
    <property type="molecule type" value="Genomic_DNA"/>
</dbReference>
<reference evidence="2" key="1">
    <citation type="submission" date="2020-02" db="EMBL/GenBank/DDBJ databases">
        <authorList>
            <person name="Meier V. D."/>
        </authorList>
    </citation>
    <scope>NUCLEOTIDE SEQUENCE</scope>
    <source>
        <strain evidence="2">AVDCRST_MAG63</strain>
    </source>
</reference>
<feature type="signal peptide" evidence="1">
    <location>
        <begin position="1"/>
        <end position="43"/>
    </location>
</feature>
<dbReference type="AlphaFoldDB" id="A0A6J4I1Q5"/>
<evidence type="ECO:0000256" key="1">
    <source>
        <dbReference type="SAM" id="SignalP"/>
    </source>
</evidence>
<sequence length="491" mass="52063">MTLCSPRRRRRALLVFPRLAPFLLFAGAVAAAAVCLAPPAARAQTAPVPVAARRVSEFLASIGANSAVSRRGETLAETARAAGYLGLGWIRAGYESDIPVEDLIDLHRRTGVRFSYGLMSGGTDIARLLGGARKLAAAGALVALEGPNEPNNWGVTYQGQTGGGRAPSWMAVARLQRDLYRAVKSDPALKAYPVWSLSENGAQKDNVGLQFLTIPKGANCLMPDGTKFADFANAHNYLYHPNAPGLEDNKAWNAADPTPACKVDGLYGNYGLTWAKKFPGYSVKDLLTLPRVTTETGAAIGGAVTEEIHARNLLSLYLAQFTRGWSHTAVYLLRDRSDEAGNQQYGFYKPDYTPRKAALYLHNLTTVLADRGGDGGGAAGASATKRPAAKAAPGKLAYAIPGQPATVHDLLLQKGDGTFALVVWGERVAGSDQVTVRLGGPPRPLARVYDPTVGTAPIRTVRDVSSLTLTLGDHPLVIEIPGPAAPARAPR</sequence>
<name>A0A6J4I1Q5_9BACT</name>